<dbReference type="eggNOG" id="COG1289">
    <property type="taxonomic scope" value="Bacteria"/>
</dbReference>
<name>B4CXY7_9BACT</name>
<protein>
    <recommendedName>
        <fullName evidence="9">Integral membrane bound transporter domain-containing protein</fullName>
    </recommendedName>
</protein>
<feature type="transmembrane region" description="Helical" evidence="8">
    <location>
        <begin position="60"/>
        <end position="76"/>
    </location>
</feature>
<evidence type="ECO:0000256" key="4">
    <source>
        <dbReference type="ARBA" id="ARBA00022989"/>
    </source>
</evidence>
<evidence type="ECO:0000256" key="5">
    <source>
        <dbReference type="ARBA" id="ARBA00023136"/>
    </source>
</evidence>
<feature type="transmembrane region" description="Helical" evidence="8">
    <location>
        <begin position="399"/>
        <end position="424"/>
    </location>
</feature>
<dbReference type="GO" id="GO:0005886">
    <property type="term" value="C:plasma membrane"/>
    <property type="evidence" value="ECO:0007669"/>
    <property type="project" value="UniProtKB-SubCell"/>
</dbReference>
<evidence type="ECO:0000256" key="8">
    <source>
        <dbReference type="SAM" id="Phobius"/>
    </source>
</evidence>
<evidence type="ECO:0000256" key="7">
    <source>
        <dbReference type="SAM" id="MobiDB-lite"/>
    </source>
</evidence>
<feature type="transmembrane region" description="Helical" evidence="8">
    <location>
        <begin position="430"/>
        <end position="448"/>
    </location>
</feature>
<accession>B4CXY7</accession>
<dbReference type="InParanoid" id="B4CXY7"/>
<reference evidence="10 11" key="1">
    <citation type="journal article" date="2011" name="J. Bacteriol.">
        <title>Genome sequence of Chthoniobacter flavus Ellin428, an aerobic heterotrophic soil bacterium.</title>
        <authorList>
            <person name="Kant R."/>
            <person name="van Passel M.W."/>
            <person name="Palva A."/>
            <person name="Lucas S."/>
            <person name="Lapidus A."/>
            <person name="Glavina Del Rio T."/>
            <person name="Dalin E."/>
            <person name="Tice H."/>
            <person name="Bruce D."/>
            <person name="Goodwin L."/>
            <person name="Pitluck S."/>
            <person name="Larimer F.W."/>
            <person name="Land M.L."/>
            <person name="Hauser L."/>
            <person name="Sangwan P."/>
            <person name="de Vos W.M."/>
            <person name="Janssen P.H."/>
            <person name="Smidt H."/>
        </authorList>
    </citation>
    <scope>NUCLEOTIDE SEQUENCE [LARGE SCALE GENOMIC DNA]</scope>
    <source>
        <strain evidence="10 11">Ellin428</strain>
    </source>
</reference>
<dbReference type="EMBL" id="ABVL01000003">
    <property type="protein sequence ID" value="EDY21135.1"/>
    <property type="molecule type" value="Genomic_DNA"/>
</dbReference>
<dbReference type="InterPro" id="IPR049453">
    <property type="entry name" value="Memb_transporter_dom"/>
</dbReference>
<dbReference type="Pfam" id="PF13515">
    <property type="entry name" value="FUSC_2"/>
    <property type="match status" value="1"/>
</dbReference>
<comment type="similarity">
    <text evidence="6">Belongs to the YccS/YhfK family.</text>
</comment>
<comment type="subcellular location">
    <subcellularLocation>
        <location evidence="1">Cell membrane</location>
        <topology evidence="1">Multi-pass membrane protein</topology>
    </subcellularLocation>
</comment>
<evidence type="ECO:0000256" key="6">
    <source>
        <dbReference type="ARBA" id="ARBA00043993"/>
    </source>
</evidence>
<feature type="transmembrane region" description="Helical" evidence="8">
    <location>
        <begin position="460"/>
        <end position="480"/>
    </location>
</feature>
<dbReference type="STRING" id="497964.CfE428DRAFT_1428"/>
<comment type="caution">
    <text evidence="10">The sequence shown here is derived from an EMBL/GenBank/DDBJ whole genome shotgun (WGS) entry which is preliminary data.</text>
</comment>
<feature type="region of interest" description="Disordered" evidence="7">
    <location>
        <begin position="604"/>
        <end position="627"/>
    </location>
</feature>
<evidence type="ECO:0000259" key="9">
    <source>
        <dbReference type="Pfam" id="PF13515"/>
    </source>
</evidence>
<evidence type="ECO:0000256" key="3">
    <source>
        <dbReference type="ARBA" id="ARBA00022692"/>
    </source>
</evidence>
<dbReference type="Proteomes" id="UP000005824">
    <property type="component" value="Unassembled WGS sequence"/>
</dbReference>
<evidence type="ECO:0000256" key="1">
    <source>
        <dbReference type="ARBA" id="ARBA00004651"/>
    </source>
</evidence>
<proteinExistence type="inferred from homology"/>
<keyword evidence="2" id="KW-1003">Cell membrane</keyword>
<evidence type="ECO:0000256" key="2">
    <source>
        <dbReference type="ARBA" id="ARBA00022475"/>
    </source>
</evidence>
<evidence type="ECO:0000313" key="10">
    <source>
        <dbReference type="EMBL" id="EDY21135.1"/>
    </source>
</evidence>
<keyword evidence="5 8" id="KW-0472">Membrane</keyword>
<dbReference type="PANTHER" id="PTHR30509">
    <property type="entry name" value="P-HYDROXYBENZOIC ACID EFFLUX PUMP SUBUNIT-RELATED"/>
    <property type="match status" value="1"/>
</dbReference>
<dbReference type="AlphaFoldDB" id="B4CXY7"/>
<gene>
    <name evidence="10" type="ORF">CfE428DRAFT_1428</name>
</gene>
<feature type="transmembrane region" description="Helical" evidence="8">
    <location>
        <begin position="36"/>
        <end position="53"/>
    </location>
</feature>
<evidence type="ECO:0000313" key="11">
    <source>
        <dbReference type="Proteomes" id="UP000005824"/>
    </source>
</evidence>
<keyword evidence="4 8" id="KW-1133">Transmembrane helix</keyword>
<keyword evidence="3 8" id="KW-0812">Transmembrane</keyword>
<organism evidence="10 11">
    <name type="scientific">Chthoniobacter flavus Ellin428</name>
    <dbReference type="NCBI Taxonomy" id="497964"/>
    <lineage>
        <taxon>Bacteria</taxon>
        <taxon>Pseudomonadati</taxon>
        <taxon>Verrucomicrobiota</taxon>
        <taxon>Spartobacteria</taxon>
        <taxon>Chthoniobacterales</taxon>
        <taxon>Chthoniobacteraceae</taxon>
        <taxon>Chthoniobacter</taxon>
    </lineage>
</organism>
<feature type="transmembrane region" description="Helical" evidence="8">
    <location>
        <begin position="338"/>
        <end position="356"/>
    </location>
</feature>
<feature type="transmembrane region" description="Helical" evidence="8">
    <location>
        <begin position="88"/>
        <end position="109"/>
    </location>
</feature>
<dbReference type="PANTHER" id="PTHR30509:SF9">
    <property type="entry name" value="MULTIDRUG RESISTANCE PROTEIN MDTO"/>
    <property type="match status" value="1"/>
</dbReference>
<feature type="domain" description="Integral membrane bound transporter" evidence="9">
    <location>
        <begin position="349"/>
        <end position="471"/>
    </location>
</feature>
<sequence precursor="true">MLDARGDYRARLGILLTLTLVLSLSALTGTIGGNHVLTATLLMGVFGLLAGVWRHLSGDYGPNFALTSGLLYFLALTSPGDWAHAGTLFLATGLAGLVGIVIQLSGWFVRPQHPLRYAVAETWVAASDLITAMRRENDDGQPIVSDIGEKEGALRSTVDRTLQAITATAHQPGLAQHFDDTAQLAARVATRTTALYSALEAIESRPGFAAISPTVDSTLRSLVNALRSAAVTIITHRPGQFIALQVRLRRAADLLQVLDARLAALSPADAELAQVRHMLAQLTALLPQVRTNLQETVDHGEPQAGFALRLPELGGMSMRALGAWLNPSAQLDWTLVRYTLRVTVVLMFAVAIYKGFDIPRGHWIGFTSLVVLQPDYGATRQKLGQRLLGTFTGSILASLLLWLKLPVAGAIFGASVMAFCFAYFVRRRYWLAIFFVTIMIVLMGEASSSVHLDLPIARSLSNLAGGVLALVAALLFWPQWEQEQSPQILATALRTNRAYLEAVAAHFRRGERFIGSAVLTKRAAERANSQASASLQRLVSEPARVQRGEQRNLERIATLTTYNQRLTRAIGVLAQHLNPNAGSPIPSLEAPTEKIAQRLESLAQSLETGQRPAPIPPLDIPTPTGPTTDHVLIYRQLRKIITEIDALALAEETKPDSPE</sequence>
<keyword evidence="11" id="KW-1185">Reference proteome</keyword>
<feature type="compositionally biased region" description="Pro residues" evidence="7">
    <location>
        <begin position="613"/>
        <end position="624"/>
    </location>
</feature>